<protein>
    <submittedName>
        <fullName evidence="1">Uncharacterized protein</fullName>
    </submittedName>
</protein>
<keyword evidence="2" id="KW-1185">Reference proteome</keyword>
<dbReference type="Proteomes" id="UP000243515">
    <property type="component" value="Unassembled WGS sequence"/>
</dbReference>
<reference evidence="1 2" key="1">
    <citation type="journal article" date="2015" name="Environ. Microbiol.">
        <title>Metagenome sequence of Elaphomyces granulatus from sporocarp tissue reveals Ascomycota ectomycorrhizal fingerprints of genome expansion and a Proteobacteria-rich microbiome.</title>
        <authorList>
            <person name="Quandt C.A."/>
            <person name="Kohler A."/>
            <person name="Hesse C.N."/>
            <person name="Sharpton T.J."/>
            <person name="Martin F."/>
            <person name="Spatafora J.W."/>
        </authorList>
    </citation>
    <scope>NUCLEOTIDE SEQUENCE [LARGE SCALE GENOMIC DNA]</scope>
    <source>
        <strain evidence="1 2">OSC145934</strain>
    </source>
</reference>
<feature type="non-terminal residue" evidence="1">
    <location>
        <position position="217"/>
    </location>
</feature>
<dbReference type="EMBL" id="NPHW01007354">
    <property type="protein sequence ID" value="OXV05235.1"/>
    <property type="molecule type" value="Genomic_DNA"/>
</dbReference>
<proteinExistence type="predicted"/>
<evidence type="ECO:0000313" key="2">
    <source>
        <dbReference type="Proteomes" id="UP000243515"/>
    </source>
</evidence>
<comment type="caution">
    <text evidence="1">The sequence shown here is derived from an EMBL/GenBank/DDBJ whole genome shotgun (WGS) entry which is preliminary data.</text>
</comment>
<sequence>MLLQGRKRSFGSHVVYCVVVWQAWESLQPFKPRYPICQALHSKSRRRKLSPNCQSKPNSINRRKKKTLENLKGKVSLYKNKAEQIGCYFHYATTVAFIEQGFSCLIVYLPGYQSLVRIIQLFDRVDDSLLDQGRLQSELPRRLYKTRMQIGTLLWWCVLDEFNSLLNISLEALDGNVKQFFFLLRSASKDVDSHRGSICLYLSVSYLDSLAIIWACP</sequence>
<evidence type="ECO:0000313" key="1">
    <source>
        <dbReference type="EMBL" id="OXV05235.1"/>
    </source>
</evidence>
<gene>
    <name evidence="1" type="ORF">Egran_06997</name>
</gene>
<organism evidence="1 2">
    <name type="scientific">Elaphomyces granulatus</name>
    <dbReference type="NCBI Taxonomy" id="519963"/>
    <lineage>
        <taxon>Eukaryota</taxon>
        <taxon>Fungi</taxon>
        <taxon>Dikarya</taxon>
        <taxon>Ascomycota</taxon>
        <taxon>Pezizomycotina</taxon>
        <taxon>Eurotiomycetes</taxon>
        <taxon>Eurotiomycetidae</taxon>
        <taxon>Eurotiales</taxon>
        <taxon>Elaphomycetaceae</taxon>
        <taxon>Elaphomyces</taxon>
    </lineage>
</organism>
<dbReference type="AlphaFoldDB" id="A0A232LM63"/>
<name>A0A232LM63_9EURO</name>
<accession>A0A232LM63</accession>